<dbReference type="InterPro" id="IPR042115">
    <property type="entry name" value="PriA_3primeBD_sf"/>
</dbReference>
<keyword evidence="1" id="KW-0547">Nucleotide-binding</keyword>
<dbReference type="GO" id="GO:0006310">
    <property type="term" value="P:DNA recombination"/>
    <property type="evidence" value="ECO:0007669"/>
    <property type="project" value="TreeGrafter"/>
</dbReference>
<dbReference type="GO" id="GO:0003677">
    <property type="term" value="F:DNA binding"/>
    <property type="evidence" value="ECO:0007669"/>
    <property type="project" value="UniProtKB-KW"/>
</dbReference>
<dbReference type="GO" id="GO:0006270">
    <property type="term" value="P:DNA replication initiation"/>
    <property type="evidence" value="ECO:0007669"/>
    <property type="project" value="TreeGrafter"/>
</dbReference>
<protein>
    <submittedName>
        <fullName evidence="6">Primosomal protein N</fullName>
    </submittedName>
</protein>
<evidence type="ECO:0000256" key="3">
    <source>
        <dbReference type="ARBA" id="ARBA00023125"/>
    </source>
</evidence>
<evidence type="ECO:0000256" key="2">
    <source>
        <dbReference type="ARBA" id="ARBA00022840"/>
    </source>
</evidence>
<dbReference type="PANTHER" id="PTHR30580:SF0">
    <property type="entry name" value="PRIMOSOMAL PROTEIN N"/>
    <property type="match status" value="1"/>
</dbReference>
<organism evidence="6 7">
    <name type="scientific">Enterobacter agglomerans</name>
    <name type="common">Erwinia herbicola</name>
    <name type="synonym">Pantoea agglomerans</name>
    <dbReference type="NCBI Taxonomy" id="549"/>
    <lineage>
        <taxon>Bacteria</taxon>
        <taxon>Pseudomonadati</taxon>
        <taxon>Pseudomonadota</taxon>
        <taxon>Gammaproteobacteria</taxon>
        <taxon>Enterobacterales</taxon>
        <taxon>Erwiniaceae</taxon>
        <taxon>Pantoea</taxon>
        <taxon>Pantoea agglomerans group</taxon>
    </lineage>
</organism>
<evidence type="ECO:0000256" key="1">
    <source>
        <dbReference type="ARBA" id="ARBA00022741"/>
    </source>
</evidence>
<dbReference type="FunFam" id="3.40.1440.60:FF:000001">
    <property type="entry name" value="Primosomal protein N"/>
    <property type="match status" value="1"/>
</dbReference>
<dbReference type="Pfam" id="PF21213">
    <property type="entry name" value="WHD_PriA"/>
    <property type="match status" value="1"/>
</dbReference>
<evidence type="ECO:0000259" key="4">
    <source>
        <dbReference type="Pfam" id="PF17764"/>
    </source>
</evidence>
<gene>
    <name evidence="6" type="ORF">GKC49_20065</name>
</gene>
<dbReference type="Gene3D" id="3.40.1440.60">
    <property type="entry name" value="PriA, 3(prime) DNA-binding domain"/>
    <property type="match status" value="1"/>
</dbReference>
<dbReference type="InterPro" id="IPR048949">
    <property type="entry name" value="WHD_PriA"/>
</dbReference>
<dbReference type="AlphaFoldDB" id="A0A7X2MQ70"/>
<evidence type="ECO:0000259" key="5">
    <source>
        <dbReference type="Pfam" id="PF21213"/>
    </source>
</evidence>
<comment type="caution">
    <text evidence="6">The sequence shown here is derived from an EMBL/GenBank/DDBJ whole genome shotgun (WGS) entry which is preliminary data.</text>
</comment>
<evidence type="ECO:0000313" key="6">
    <source>
        <dbReference type="EMBL" id="MSE17318.1"/>
    </source>
</evidence>
<dbReference type="Proteomes" id="UP000461948">
    <property type="component" value="Unassembled WGS sequence"/>
</dbReference>
<sequence length="189" mass="21419">MPVVQVALPVPLPRLFDYLPPQGAQPVIGGRVSVPFGNRRMIGIVVAFRESSDLPEAQLKRVIEVLDSESLYPASLWRILNWAASYYHSPQGEVLSHAIPVLLRQGKAAQDNPLWRWEITEQGRATAPESLKRAPKQQQALAALRQQPLYRHQVSEHDLTDATLQALRAKGLCELHEHQPQMHDWRTTY</sequence>
<dbReference type="InterPro" id="IPR041222">
    <property type="entry name" value="PriA_3primeBD"/>
</dbReference>
<evidence type="ECO:0000313" key="7">
    <source>
        <dbReference type="Proteomes" id="UP000461948"/>
    </source>
</evidence>
<dbReference type="Pfam" id="PF17764">
    <property type="entry name" value="PriA_3primeBD"/>
    <property type="match status" value="1"/>
</dbReference>
<proteinExistence type="predicted"/>
<dbReference type="GO" id="GO:0005524">
    <property type="term" value="F:ATP binding"/>
    <property type="evidence" value="ECO:0007669"/>
    <property type="project" value="UniProtKB-KW"/>
</dbReference>
<dbReference type="PANTHER" id="PTHR30580">
    <property type="entry name" value="PRIMOSOMAL PROTEIN N"/>
    <property type="match status" value="1"/>
</dbReference>
<name>A0A7X2MQ70_ENTAG</name>
<feature type="non-terminal residue" evidence="6">
    <location>
        <position position="189"/>
    </location>
</feature>
<dbReference type="GO" id="GO:0006302">
    <property type="term" value="P:double-strand break repair"/>
    <property type="evidence" value="ECO:0007669"/>
    <property type="project" value="TreeGrafter"/>
</dbReference>
<keyword evidence="2" id="KW-0067">ATP-binding</keyword>
<feature type="domain" description="Primosomal protein N'-like winged helix" evidence="5">
    <location>
        <begin position="113"/>
        <end position="175"/>
    </location>
</feature>
<reference evidence="6 7" key="1">
    <citation type="submission" date="2019-11" db="EMBL/GenBank/DDBJ databases">
        <title>Draft Genome Sequence of Plant Growth-Promoting Rhizosphere-Associated Bacteria.</title>
        <authorList>
            <person name="Vasilyev I.Y."/>
            <person name="Radchenko V."/>
            <person name="Ilnitskaya E.V."/>
        </authorList>
    </citation>
    <scope>NUCLEOTIDE SEQUENCE [LARGE SCALE GENOMIC DNA]</scope>
    <source>
        <strain evidence="6 7">VRA_MhP_f</strain>
    </source>
</reference>
<dbReference type="GO" id="GO:0043138">
    <property type="term" value="F:3'-5' DNA helicase activity"/>
    <property type="evidence" value="ECO:0007669"/>
    <property type="project" value="TreeGrafter"/>
</dbReference>
<feature type="domain" description="Primosomal protein N' 3' DNA-binding" evidence="4">
    <location>
        <begin position="5"/>
        <end position="100"/>
    </location>
</feature>
<dbReference type="EMBL" id="WKLC01001102">
    <property type="protein sequence ID" value="MSE17318.1"/>
    <property type="molecule type" value="Genomic_DNA"/>
</dbReference>
<keyword evidence="3" id="KW-0238">DNA-binding</keyword>
<accession>A0A7X2MQ70</accession>